<dbReference type="Proteomes" id="UP000729733">
    <property type="component" value="Unassembled WGS sequence"/>
</dbReference>
<name>A0A964BSN0_9CYAN</name>
<reference evidence="2" key="1">
    <citation type="journal article" date="2021" name="Antonie Van Leeuwenhoek">
        <title>Draft genome and description of Waterburya agarophytonicola gen. nov. sp. nov. (Pleurocapsales, Cyanobacteria): a seaweed symbiont.</title>
        <authorList>
            <person name="Bonthond G."/>
            <person name="Shalygin S."/>
            <person name="Bayer T."/>
            <person name="Weinberger F."/>
        </authorList>
    </citation>
    <scope>NUCLEOTIDE SEQUENCE</scope>
    <source>
        <strain evidence="2">KI4</strain>
    </source>
</reference>
<sequence>MNSWSISETKNQLTIQVQTQNIQAVCPICNSTSNRVHSNYQRSLLDVSWGNYQVCLKLSTQKLFCSNYI</sequence>
<dbReference type="EMBL" id="JADWDC010000062">
    <property type="protein sequence ID" value="MCC0178998.1"/>
    <property type="molecule type" value="Genomic_DNA"/>
</dbReference>
<gene>
    <name evidence="2" type="ORF">I4641_18685</name>
</gene>
<accession>A0A964BSN0</accession>
<proteinExistence type="predicted"/>
<dbReference type="Pfam" id="PF14690">
    <property type="entry name" value="Zn_ribbon_ISL3"/>
    <property type="match status" value="1"/>
</dbReference>
<dbReference type="InterPro" id="IPR029261">
    <property type="entry name" value="Transposase_Znf"/>
</dbReference>
<dbReference type="AlphaFoldDB" id="A0A964BSN0"/>
<evidence type="ECO:0000313" key="3">
    <source>
        <dbReference type="Proteomes" id="UP000729733"/>
    </source>
</evidence>
<protein>
    <submittedName>
        <fullName evidence="2">Transposase family protein</fullName>
    </submittedName>
</protein>
<comment type="caution">
    <text evidence="2">The sequence shown here is derived from an EMBL/GenBank/DDBJ whole genome shotgun (WGS) entry which is preliminary data.</text>
</comment>
<organism evidence="2 3">
    <name type="scientific">Waterburya agarophytonicola KI4</name>
    <dbReference type="NCBI Taxonomy" id="2874699"/>
    <lineage>
        <taxon>Bacteria</taxon>
        <taxon>Bacillati</taxon>
        <taxon>Cyanobacteriota</taxon>
        <taxon>Cyanophyceae</taxon>
        <taxon>Pleurocapsales</taxon>
        <taxon>Hyellaceae</taxon>
        <taxon>Waterburya</taxon>
        <taxon>Waterburya agarophytonicola</taxon>
    </lineage>
</organism>
<evidence type="ECO:0000313" key="2">
    <source>
        <dbReference type="EMBL" id="MCC0178998.1"/>
    </source>
</evidence>
<evidence type="ECO:0000259" key="1">
    <source>
        <dbReference type="Pfam" id="PF14690"/>
    </source>
</evidence>
<feature type="domain" description="Transposase IS204/IS1001/IS1096/IS1165 zinc-finger" evidence="1">
    <location>
        <begin position="24"/>
        <end position="66"/>
    </location>
</feature>
<keyword evidence="3" id="KW-1185">Reference proteome</keyword>